<organism evidence="1 2">
    <name type="scientific">Rangifer tarandus platyrhynchus</name>
    <name type="common">Svalbard reindeer</name>
    <dbReference type="NCBI Taxonomy" id="3082113"/>
    <lineage>
        <taxon>Eukaryota</taxon>
        <taxon>Metazoa</taxon>
        <taxon>Chordata</taxon>
        <taxon>Craniata</taxon>
        <taxon>Vertebrata</taxon>
        <taxon>Euteleostomi</taxon>
        <taxon>Mammalia</taxon>
        <taxon>Eutheria</taxon>
        <taxon>Laurasiatheria</taxon>
        <taxon>Artiodactyla</taxon>
        <taxon>Ruminantia</taxon>
        <taxon>Pecora</taxon>
        <taxon>Cervidae</taxon>
        <taxon>Odocoileinae</taxon>
        <taxon>Rangifer</taxon>
    </lineage>
</organism>
<sequence length="77" mass="8802">IKTSQWLLIKTKVKSTFCRMDYQAFQDLKFYFSNLTSSHSSPAQTTSATLALLLIQHTNFLALLSLCLWVNTKMILS</sequence>
<gene>
    <name evidence="1" type="ORF">MRATA1EN22A_LOCUS786</name>
</gene>
<evidence type="ECO:0000313" key="1">
    <source>
        <dbReference type="EMBL" id="CAM9310928.1"/>
    </source>
</evidence>
<dbReference type="Proteomes" id="UP001162501">
    <property type="component" value="Chromosome 1"/>
</dbReference>
<proteinExistence type="predicted"/>
<reference evidence="1" key="1">
    <citation type="submission" date="2023-05" db="EMBL/GenBank/DDBJ databases">
        <authorList>
            <consortium name="ELIXIR-Norway"/>
        </authorList>
    </citation>
    <scope>NUCLEOTIDE SEQUENCE</scope>
</reference>
<reference evidence="1" key="2">
    <citation type="submission" date="2025-03" db="EMBL/GenBank/DDBJ databases">
        <authorList>
            <consortium name="ELIXIR-Norway"/>
            <consortium name="Elixir Norway"/>
        </authorList>
    </citation>
    <scope>NUCLEOTIDE SEQUENCE</scope>
</reference>
<feature type="non-terminal residue" evidence="1">
    <location>
        <position position="77"/>
    </location>
</feature>
<feature type="non-terminal residue" evidence="1">
    <location>
        <position position="1"/>
    </location>
</feature>
<accession>A0AC59Y242</accession>
<evidence type="ECO:0000313" key="2">
    <source>
        <dbReference type="Proteomes" id="UP001162501"/>
    </source>
</evidence>
<dbReference type="EMBL" id="OX596085">
    <property type="protein sequence ID" value="CAM9310928.1"/>
    <property type="molecule type" value="Genomic_DNA"/>
</dbReference>
<name>A0AC59Y242_RANTA</name>
<protein>
    <submittedName>
        <fullName evidence="1">Uncharacterized protein</fullName>
    </submittedName>
</protein>